<comment type="caution">
    <text evidence="2">The sequence shown here is derived from an EMBL/GenBank/DDBJ whole genome shotgun (WGS) entry which is preliminary data.</text>
</comment>
<dbReference type="Proteomes" id="UP000643405">
    <property type="component" value="Unassembled WGS sequence"/>
</dbReference>
<dbReference type="AlphaFoldDB" id="A0A8J6PLC5"/>
<dbReference type="Gene3D" id="3.40.50.720">
    <property type="entry name" value="NAD(P)-binding Rossmann-like Domain"/>
    <property type="match status" value="1"/>
</dbReference>
<dbReference type="InterPro" id="IPR013149">
    <property type="entry name" value="ADH-like_C"/>
</dbReference>
<keyword evidence="3" id="KW-1185">Reference proteome</keyword>
<feature type="domain" description="Enoyl reductase (ER)" evidence="1">
    <location>
        <begin position="6"/>
        <end position="322"/>
    </location>
</feature>
<dbReference type="Pfam" id="PF08240">
    <property type="entry name" value="ADH_N"/>
    <property type="match status" value="1"/>
</dbReference>
<organism evidence="2 3">
    <name type="scientific">Oryzicola mucosus</name>
    <dbReference type="NCBI Taxonomy" id="2767425"/>
    <lineage>
        <taxon>Bacteria</taxon>
        <taxon>Pseudomonadati</taxon>
        <taxon>Pseudomonadota</taxon>
        <taxon>Alphaproteobacteria</taxon>
        <taxon>Hyphomicrobiales</taxon>
        <taxon>Phyllobacteriaceae</taxon>
        <taxon>Oryzicola</taxon>
    </lineage>
</organism>
<protein>
    <submittedName>
        <fullName evidence="2">NADPH:quinone oxidoreductase family protein</fullName>
    </submittedName>
</protein>
<name>A0A8J6PLC5_9HYPH</name>
<dbReference type="SUPFAM" id="SSF50129">
    <property type="entry name" value="GroES-like"/>
    <property type="match status" value="1"/>
</dbReference>
<dbReference type="SUPFAM" id="SSF51735">
    <property type="entry name" value="NAD(P)-binding Rossmann-fold domains"/>
    <property type="match status" value="1"/>
</dbReference>
<gene>
    <name evidence="2" type="ORF">ICI42_19020</name>
</gene>
<dbReference type="RefSeq" id="WP_188166192.1">
    <property type="nucleotide sequence ID" value="NZ_JACVVX010000007.1"/>
</dbReference>
<dbReference type="InterPro" id="IPR036291">
    <property type="entry name" value="NAD(P)-bd_dom_sf"/>
</dbReference>
<dbReference type="CDD" id="cd08241">
    <property type="entry name" value="QOR1"/>
    <property type="match status" value="1"/>
</dbReference>
<dbReference type="SMART" id="SM00829">
    <property type="entry name" value="PKS_ER"/>
    <property type="match status" value="1"/>
</dbReference>
<dbReference type="EMBL" id="JACVVX010000007">
    <property type="protein sequence ID" value="MBD0416749.1"/>
    <property type="molecule type" value="Genomic_DNA"/>
</dbReference>
<reference evidence="2" key="1">
    <citation type="submission" date="2020-09" db="EMBL/GenBank/DDBJ databases">
        <title>Genome seq and assembly of Tianweitania sp.</title>
        <authorList>
            <person name="Chhetri G."/>
        </authorList>
    </citation>
    <scope>NUCLEOTIDE SEQUENCE</scope>
    <source>
        <strain evidence="2">Rool2</strain>
    </source>
</reference>
<evidence type="ECO:0000259" key="1">
    <source>
        <dbReference type="SMART" id="SM00829"/>
    </source>
</evidence>
<accession>A0A8J6PLC5</accession>
<dbReference type="InterPro" id="IPR051397">
    <property type="entry name" value="Zn-ADH-like_protein"/>
</dbReference>
<sequence>MVSAYGDWNAAQISWADRPSPAAHEVLIRTEAAALNFPDLLMIEGKYQVKPELPFVPGRDVAGTVVSVGSDVIDFKPGDRVAAQPQFGAFAEYVVAPDWTCIAIPEEIDFAEAAASGTVIATVVGAMRLRARLQPGEWVLMTGATGGVGSAGIQYARHLGARVVALVSSGEKEAAARRLGAEIVLRSDRIAASRNAMKEALAATGLKGVDAVVDVVGGDAFEGAIRCLVPGGRYVVVGFASGQIPQIPANYVLVKDLIVLGSTLDRLFKLRDPGLLEGIGDAFAALAAGKMTAEIDCILPFTCFSEGAGRIASRRAVGKIVFQGFGRERQ</sequence>
<proteinExistence type="predicted"/>
<evidence type="ECO:0000313" key="2">
    <source>
        <dbReference type="EMBL" id="MBD0416749.1"/>
    </source>
</evidence>
<dbReference type="PANTHER" id="PTHR43677:SF4">
    <property type="entry name" value="QUINONE OXIDOREDUCTASE-LIKE PROTEIN 2"/>
    <property type="match status" value="1"/>
</dbReference>
<dbReference type="InterPro" id="IPR013154">
    <property type="entry name" value="ADH-like_N"/>
</dbReference>
<dbReference type="Pfam" id="PF00107">
    <property type="entry name" value="ADH_zinc_N"/>
    <property type="match status" value="1"/>
</dbReference>
<evidence type="ECO:0000313" key="3">
    <source>
        <dbReference type="Proteomes" id="UP000643405"/>
    </source>
</evidence>
<dbReference type="GO" id="GO:0016491">
    <property type="term" value="F:oxidoreductase activity"/>
    <property type="evidence" value="ECO:0007669"/>
    <property type="project" value="InterPro"/>
</dbReference>
<dbReference type="PANTHER" id="PTHR43677">
    <property type="entry name" value="SHORT-CHAIN DEHYDROGENASE/REDUCTASE"/>
    <property type="match status" value="1"/>
</dbReference>
<dbReference type="InterPro" id="IPR011032">
    <property type="entry name" value="GroES-like_sf"/>
</dbReference>
<dbReference type="Gene3D" id="3.90.180.10">
    <property type="entry name" value="Medium-chain alcohol dehydrogenases, catalytic domain"/>
    <property type="match status" value="1"/>
</dbReference>
<dbReference type="InterPro" id="IPR020843">
    <property type="entry name" value="ER"/>
</dbReference>